<feature type="domain" description="DUF1330" evidence="1">
    <location>
        <begin position="3"/>
        <end position="96"/>
    </location>
</feature>
<dbReference type="AlphaFoldDB" id="A0A1T5E714"/>
<dbReference type="PANTHER" id="PTHR41521:SF4">
    <property type="entry name" value="BLR0684 PROTEIN"/>
    <property type="match status" value="1"/>
</dbReference>
<proteinExistence type="predicted"/>
<gene>
    <name evidence="2" type="ORF">SAMN06295937_101933</name>
</gene>
<dbReference type="Pfam" id="PF07045">
    <property type="entry name" value="DUF1330"/>
    <property type="match status" value="1"/>
</dbReference>
<evidence type="ECO:0000259" key="1">
    <source>
        <dbReference type="Pfam" id="PF07045"/>
    </source>
</evidence>
<dbReference type="Gene3D" id="3.30.70.100">
    <property type="match status" value="1"/>
</dbReference>
<keyword evidence="3" id="KW-1185">Reference proteome</keyword>
<name>A0A1T5E714_9SPHN</name>
<sequence length="98" mass="10995">MSAHMVALMYADDMSWAEEYGANVPQIIRKYGGDYNFVSGGPVEVVEGDLPVPSGVGTFNFPSREAIMQFLNAEEYQPYADLRNRHSRTQIMIFDGRA</sequence>
<accession>A0A1T5E714</accession>
<dbReference type="EMBL" id="FUYP01000019">
    <property type="protein sequence ID" value="SKB79563.1"/>
    <property type="molecule type" value="Genomic_DNA"/>
</dbReference>
<evidence type="ECO:0000313" key="3">
    <source>
        <dbReference type="Proteomes" id="UP000190044"/>
    </source>
</evidence>
<dbReference type="InterPro" id="IPR010753">
    <property type="entry name" value="DUF1330"/>
</dbReference>
<dbReference type="SUPFAM" id="SSF54909">
    <property type="entry name" value="Dimeric alpha+beta barrel"/>
    <property type="match status" value="1"/>
</dbReference>
<evidence type="ECO:0000313" key="2">
    <source>
        <dbReference type="EMBL" id="SKB79563.1"/>
    </source>
</evidence>
<organism evidence="2 3">
    <name type="scientific">Sphingopyxis flava</name>
    <dbReference type="NCBI Taxonomy" id="1507287"/>
    <lineage>
        <taxon>Bacteria</taxon>
        <taxon>Pseudomonadati</taxon>
        <taxon>Pseudomonadota</taxon>
        <taxon>Alphaproteobacteria</taxon>
        <taxon>Sphingomonadales</taxon>
        <taxon>Sphingomonadaceae</taxon>
        <taxon>Sphingopyxis</taxon>
    </lineage>
</organism>
<dbReference type="InterPro" id="IPR011008">
    <property type="entry name" value="Dimeric_a/b-barrel"/>
</dbReference>
<dbReference type="PANTHER" id="PTHR41521">
    <property type="match status" value="1"/>
</dbReference>
<protein>
    <submittedName>
        <fullName evidence="2">Uncharacterized conserved protein, DUF1330 family</fullName>
    </submittedName>
</protein>
<dbReference type="Proteomes" id="UP000190044">
    <property type="component" value="Unassembled WGS sequence"/>
</dbReference>
<reference evidence="3" key="1">
    <citation type="submission" date="2017-02" db="EMBL/GenBank/DDBJ databases">
        <authorList>
            <person name="Varghese N."/>
            <person name="Submissions S."/>
        </authorList>
    </citation>
    <scope>NUCLEOTIDE SEQUENCE [LARGE SCALE GENOMIC DNA]</scope>
    <source>
        <strain evidence="3">R11H</strain>
    </source>
</reference>